<keyword evidence="7" id="KW-0282">Flagellum</keyword>
<reference evidence="7" key="1">
    <citation type="submission" date="2022-01" db="EMBL/GenBank/DDBJ databases">
        <authorList>
            <person name="Lagorce A."/>
        </authorList>
    </citation>
    <scope>NUCLEOTIDE SEQUENCE</scope>
    <source>
        <strain evidence="7">Th15_F1_A12</strain>
    </source>
</reference>
<evidence type="ECO:0000256" key="1">
    <source>
        <dbReference type="ARBA" id="ARBA00004442"/>
    </source>
</evidence>
<dbReference type="GO" id="GO:0009279">
    <property type="term" value="C:cell outer membrane"/>
    <property type="evidence" value="ECO:0007669"/>
    <property type="project" value="UniProtKB-SubCell"/>
</dbReference>
<dbReference type="PRINTS" id="PR01021">
    <property type="entry name" value="OMPADOMAIN"/>
</dbReference>
<dbReference type="EMBL" id="CAKMUD010000097">
    <property type="protein sequence ID" value="CAH1600649.1"/>
    <property type="molecule type" value="Genomic_DNA"/>
</dbReference>
<evidence type="ECO:0000256" key="4">
    <source>
        <dbReference type="PROSITE-ProRule" id="PRU00473"/>
    </source>
</evidence>
<dbReference type="Pfam" id="PF00691">
    <property type="entry name" value="OmpA"/>
    <property type="match status" value="1"/>
</dbReference>
<comment type="subcellular location">
    <subcellularLocation>
        <location evidence="1">Cell outer membrane</location>
    </subcellularLocation>
</comment>
<keyword evidence="3" id="KW-0998">Cell outer membrane</keyword>
<evidence type="ECO:0000313" key="7">
    <source>
        <dbReference type="EMBL" id="CAH1600649.1"/>
    </source>
</evidence>
<dbReference type="CDD" id="cd07185">
    <property type="entry name" value="OmpA_C-like"/>
    <property type="match status" value="1"/>
</dbReference>
<feature type="domain" description="OmpA-like" evidence="6">
    <location>
        <begin position="200"/>
        <end position="317"/>
    </location>
</feature>
<dbReference type="AlphaFoldDB" id="A0AAU9QSU6"/>
<name>A0AAU9QSU6_9VIBR</name>
<dbReference type="InterPro" id="IPR006665">
    <property type="entry name" value="OmpA-like"/>
</dbReference>
<dbReference type="PANTHER" id="PTHR30329:SF21">
    <property type="entry name" value="LIPOPROTEIN YIAD-RELATED"/>
    <property type="match status" value="1"/>
</dbReference>
<dbReference type="RefSeq" id="WP_409589674.1">
    <property type="nucleotide sequence ID" value="NZ_CAKMTZ010000096.1"/>
</dbReference>
<organism evidence="7 8">
    <name type="scientific">Vibrio jasicida</name>
    <dbReference type="NCBI Taxonomy" id="766224"/>
    <lineage>
        <taxon>Bacteria</taxon>
        <taxon>Pseudomonadati</taxon>
        <taxon>Pseudomonadota</taxon>
        <taxon>Gammaproteobacteria</taxon>
        <taxon>Vibrionales</taxon>
        <taxon>Vibrionaceae</taxon>
        <taxon>Vibrio</taxon>
    </lineage>
</organism>
<dbReference type="InterPro" id="IPR041544">
    <property type="entry name" value="MotY_N"/>
</dbReference>
<evidence type="ECO:0000256" key="5">
    <source>
        <dbReference type="SAM" id="MobiDB-lite"/>
    </source>
</evidence>
<dbReference type="PRINTS" id="PR01023">
    <property type="entry name" value="NAFLGMOTY"/>
</dbReference>
<dbReference type="PANTHER" id="PTHR30329">
    <property type="entry name" value="STATOR ELEMENT OF FLAGELLAR MOTOR COMPLEX"/>
    <property type="match status" value="1"/>
</dbReference>
<keyword evidence="7" id="KW-0969">Cilium</keyword>
<evidence type="ECO:0000259" key="6">
    <source>
        <dbReference type="PROSITE" id="PS51123"/>
    </source>
</evidence>
<dbReference type="SUPFAM" id="SSF103088">
    <property type="entry name" value="OmpA-like"/>
    <property type="match status" value="1"/>
</dbReference>
<keyword evidence="2 4" id="KW-0472">Membrane</keyword>
<sequence length="345" mass="38666">MITYAESSNSMAFLIKSSKSEVCKIYQGVRCLIIFLKIVFLFGLSSTNFTLAGESVTIPMDISTWSYKGDKFECNLVHSTVPQGKFYFRAEPNNRVLFIADVQDNNNKWEKAVLGSQSAPWHKELYRKEKASHTFAQPTHRFEFLTGADSLILEMASGNWVTLSLSGSNPSAIDSVTLPTIQIQHALASFNQCREQLPKLSFSQARDLILPFQFGQQALNSSQKNTLAALHSYVVVDERVTKILVDGYTDNVGAQLINLKISRQRAQQVADELIANGIAPHLIEVRAHGARYPIASNNTQAGQAKNRRVTLRLVRDNERVITKNEFANNNSEVKQQSQQEKVKVQ</sequence>
<dbReference type="Pfam" id="PF18393">
    <property type="entry name" value="MotY_N"/>
    <property type="match status" value="1"/>
</dbReference>
<feature type="compositionally biased region" description="Low complexity" evidence="5">
    <location>
        <begin position="328"/>
        <end position="339"/>
    </location>
</feature>
<feature type="region of interest" description="Disordered" evidence="5">
    <location>
        <begin position="324"/>
        <end position="345"/>
    </location>
</feature>
<dbReference type="Proteomes" id="UP001295462">
    <property type="component" value="Unassembled WGS sequence"/>
</dbReference>
<dbReference type="PROSITE" id="PS51123">
    <property type="entry name" value="OMPA_2"/>
    <property type="match status" value="1"/>
</dbReference>
<comment type="caution">
    <text evidence="7">The sequence shown here is derived from an EMBL/GenBank/DDBJ whole genome shotgun (WGS) entry which is preliminary data.</text>
</comment>
<dbReference type="InterPro" id="IPR006664">
    <property type="entry name" value="OMP_bac"/>
</dbReference>
<dbReference type="InterPro" id="IPR036737">
    <property type="entry name" value="OmpA-like_sf"/>
</dbReference>
<dbReference type="Gene3D" id="2.60.40.2540">
    <property type="match status" value="1"/>
</dbReference>
<dbReference type="InterPro" id="IPR050330">
    <property type="entry name" value="Bact_OuterMem_StrucFunc"/>
</dbReference>
<evidence type="ECO:0000256" key="3">
    <source>
        <dbReference type="ARBA" id="ARBA00023237"/>
    </source>
</evidence>
<evidence type="ECO:0000256" key="2">
    <source>
        <dbReference type="ARBA" id="ARBA00023136"/>
    </source>
</evidence>
<accession>A0AAU9QSU6</accession>
<protein>
    <submittedName>
        <fullName evidence="7">Flagellar protein MotY</fullName>
    </submittedName>
</protein>
<proteinExistence type="predicted"/>
<dbReference type="Gene3D" id="3.30.1330.60">
    <property type="entry name" value="OmpA-like domain"/>
    <property type="match status" value="1"/>
</dbReference>
<gene>
    <name evidence="7" type="ORF">THF1A12_420021</name>
</gene>
<keyword evidence="7" id="KW-0966">Cell projection</keyword>
<evidence type="ECO:0000313" key="8">
    <source>
        <dbReference type="Proteomes" id="UP001295462"/>
    </source>
</evidence>